<dbReference type="OrthoDB" id="10067129at2759"/>
<dbReference type="InterPro" id="IPR053004">
    <property type="entry name" value="MAGUK_Signaling_Regulators"/>
</dbReference>
<reference evidence="2" key="1">
    <citation type="submission" date="2021-03" db="EMBL/GenBank/DDBJ databases">
        <authorList>
            <person name="Bekaert M."/>
        </authorList>
    </citation>
    <scope>NUCLEOTIDE SEQUENCE</scope>
</reference>
<comment type="caution">
    <text evidence="2">The sequence shown here is derived from an EMBL/GenBank/DDBJ whole genome shotgun (WGS) entry which is preliminary data.</text>
</comment>
<dbReference type="GO" id="GO:0035331">
    <property type="term" value="P:negative regulation of hippo signaling"/>
    <property type="evidence" value="ECO:0007669"/>
    <property type="project" value="TreeGrafter"/>
</dbReference>
<dbReference type="Proteomes" id="UP000683360">
    <property type="component" value="Unassembled WGS sequence"/>
</dbReference>
<keyword evidence="3" id="KW-1185">Reference proteome</keyword>
<feature type="compositionally biased region" description="Basic residues" evidence="1">
    <location>
        <begin position="62"/>
        <end position="71"/>
    </location>
</feature>
<dbReference type="GO" id="GO:0005886">
    <property type="term" value="C:plasma membrane"/>
    <property type="evidence" value="ECO:0007669"/>
    <property type="project" value="TreeGrafter"/>
</dbReference>
<gene>
    <name evidence="2" type="ORF">MEDL_40768</name>
</gene>
<protein>
    <submittedName>
        <fullName evidence="2">Uncharacterized protein</fullName>
    </submittedName>
</protein>
<evidence type="ECO:0000256" key="1">
    <source>
        <dbReference type="SAM" id="MobiDB-lite"/>
    </source>
</evidence>
<accession>A0A8S3TEU0</accession>
<name>A0A8S3TEU0_MYTED</name>
<proteinExistence type="predicted"/>
<dbReference type="PANTHER" id="PTHR46360:SF1">
    <property type="entry name" value="DISKS LARGE HOMOLOG 5"/>
    <property type="match status" value="1"/>
</dbReference>
<dbReference type="AlphaFoldDB" id="A0A8S3TEU0"/>
<feature type="region of interest" description="Disordered" evidence="1">
    <location>
        <begin position="45"/>
        <end position="85"/>
    </location>
</feature>
<dbReference type="PANTHER" id="PTHR46360">
    <property type="entry name" value="DISKS LARGE HOMOLOG 5"/>
    <property type="match status" value="1"/>
</dbReference>
<dbReference type="EMBL" id="CAJPWZ010001973">
    <property type="protein sequence ID" value="CAG2227765.1"/>
    <property type="molecule type" value="Genomic_DNA"/>
</dbReference>
<evidence type="ECO:0000313" key="3">
    <source>
        <dbReference type="Proteomes" id="UP000683360"/>
    </source>
</evidence>
<organism evidence="2 3">
    <name type="scientific">Mytilus edulis</name>
    <name type="common">Blue mussel</name>
    <dbReference type="NCBI Taxonomy" id="6550"/>
    <lineage>
        <taxon>Eukaryota</taxon>
        <taxon>Metazoa</taxon>
        <taxon>Spiralia</taxon>
        <taxon>Lophotrochozoa</taxon>
        <taxon>Mollusca</taxon>
        <taxon>Bivalvia</taxon>
        <taxon>Autobranchia</taxon>
        <taxon>Pteriomorphia</taxon>
        <taxon>Mytilida</taxon>
        <taxon>Mytiloidea</taxon>
        <taxon>Mytilidae</taxon>
        <taxon>Mytilinae</taxon>
        <taxon>Mytilus</taxon>
    </lineage>
</organism>
<evidence type="ECO:0000313" key="2">
    <source>
        <dbReference type="EMBL" id="CAG2227765.1"/>
    </source>
</evidence>
<sequence>MHKPVKKIILSCKCILQIKNDKYLSFIYRLEDDFNLKRSQSENEFEDLKGSRRGSGNVRRSFLQRRKHKRNNSKDSREFNSFSDASLNSDSVPQLDAVMQASVQVMEQGLADGTYIDYWQEDDHFVCIRVTSIHEISDKGDRFYRKRKKNTKHATKVGLPHS</sequence>